<dbReference type="InterPro" id="IPR046341">
    <property type="entry name" value="SET_dom_sf"/>
</dbReference>
<dbReference type="SUPFAM" id="SSF82199">
    <property type="entry name" value="SET domain"/>
    <property type="match status" value="1"/>
</dbReference>
<dbReference type="Proteomes" id="UP001642540">
    <property type="component" value="Unassembled WGS sequence"/>
</dbReference>
<comment type="caution">
    <text evidence="2">The sequence shown here is derived from an EMBL/GenBank/DDBJ whole genome shotgun (WGS) entry which is preliminary data.</text>
</comment>
<protein>
    <recommendedName>
        <fullName evidence="1">SET domain-containing protein</fullName>
    </recommendedName>
</protein>
<dbReference type="PANTHER" id="PTHR46455">
    <property type="entry name" value="SET AND MYND DOMAIN CONTAINING, ARTHROPOD-SPECIFIC, MEMBER 4, ISOFORM A"/>
    <property type="match status" value="1"/>
</dbReference>
<evidence type="ECO:0000313" key="3">
    <source>
        <dbReference type="Proteomes" id="UP001642540"/>
    </source>
</evidence>
<dbReference type="PROSITE" id="PS50280">
    <property type="entry name" value="SET"/>
    <property type="match status" value="1"/>
</dbReference>
<dbReference type="InterPro" id="IPR001214">
    <property type="entry name" value="SET_dom"/>
</dbReference>
<organism evidence="2 3">
    <name type="scientific">Orchesella dallaii</name>
    <dbReference type="NCBI Taxonomy" id="48710"/>
    <lineage>
        <taxon>Eukaryota</taxon>
        <taxon>Metazoa</taxon>
        <taxon>Ecdysozoa</taxon>
        <taxon>Arthropoda</taxon>
        <taxon>Hexapoda</taxon>
        <taxon>Collembola</taxon>
        <taxon>Entomobryomorpha</taxon>
        <taxon>Entomobryoidea</taxon>
        <taxon>Orchesellidae</taxon>
        <taxon>Orchesellinae</taxon>
        <taxon>Orchesella</taxon>
    </lineage>
</organism>
<dbReference type="Gene3D" id="2.170.270.10">
    <property type="entry name" value="SET domain"/>
    <property type="match status" value="1"/>
</dbReference>
<dbReference type="InterPro" id="IPR053010">
    <property type="entry name" value="SET_SmydA-8"/>
</dbReference>
<dbReference type="Gene3D" id="1.10.220.160">
    <property type="match status" value="1"/>
</dbReference>
<evidence type="ECO:0000259" key="1">
    <source>
        <dbReference type="PROSITE" id="PS50280"/>
    </source>
</evidence>
<dbReference type="EMBL" id="CAXLJM020000072">
    <property type="protein sequence ID" value="CAL8127361.1"/>
    <property type="molecule type" value="Genomic_DNA"/>
</dbReference>
<evidence type="ECO:0000313" key="2">
    <source>
        <dbReference type="EMBL" id="CAL8127361.1"/>
    </source>
</evidence>
<dbReference type="Gene3D" id="6.10.140.2220">
    <property type="match status" value="1"/>
</dbReference>
<gene>
    <name evidence="2" type="ORF">ODALV1_LOCUS21803</name>
</gene>
<dbReference type="CDD" id="cd20071">
    <property type="entry name" value="SET_SMYD"/>
    <property type="match status" value="1"/>
</dbReference>
<sequence>MSSESEELSTEISSSSLCSSLSTDDMLHDDVTKTETDVVTVCFLCQDQASLPDPDCKICHNIRAYHSKKNERKRDEWAEDVVQDIAFPGPGIVKRNHIYGNYVVASRTIEAGELIVLERPISIGPYSPPDMLPLCLTCCKDIGLSSKCSKCRWPVCGQECEESPLHASNECEIFSKNNVRPPNVLREYFSVETLRVLLLRDTNFDAWKRVLEFVPHSQDRENDLLAKACTEFINDFIQNRCNLADQFSLQEIDHVVGVLSINTFWAFKELNRYASCLFDKITLFAHDCDPNTERELLFLEDEKNHEKSSSCKSDHVSNIALRVKAARTIEEGEMITIRYIDVAKPLLERRRELRETFYFDCTCSRCLKEISDNQNEIESKLAETFVC</sequence>
<reference evidence="2 3" key="1">
    <citation type="submission" date="2024-08" db="EMBL/GenBank/DDBJ databases">
        <authorList>
            <person name="Cucini C."/>
            <person name="Frati F."/>
        </authorList>
    </citation>
    <scope>NUCLEOTIDE SEQUENCE [LARGE SCALE GENOMIC DNA]</scope>
</reference>
<proteinExistence type="predicted"/>
<dbReference type="PANTHER" id="PTHR46455:SF6">
    <property type="entry name" value="RE22408P-RELATED"/>
    <property type="match status" value="1"/>
</dbReference>
<keyword evidence="3" id="KW-1185">Reference proteome</keyword>
<accession>A0ABP1REC4</accession>
<feature type="domain" description="SET" evidence="1">
    <location>
        <begin position="68"/>
        <end position="340"/>
    </location>
</feature>
<name>A0ABP1REC4_9HEXA</name>